<keyword evidence="3" id="KW-1185">Reference proteome</keyword>
<dbReference type="AlphaFoldDB" id="A0AAD7WLC3"/>
<evidence type="ECO:0000313" key="3">
    <source>
        <dbReference type="Proteomes" id="UP001221898"/>
    </source>
</evidence>
<sequence length="124" mass="12639">MSIEITLKERGSASCSQSGRLLSTVACQCIGGTCDRPLATSQAQAARRQAAETNRCDYGSWRLAGALIVKETGMGPDSTSAGPRSGSSGGGGMAGGGEEPDLPALRTGAIRHSLAKTPHCHNPL</sequence>
<evidence type="ECO:0000313" key="2">
    <source>
        <dbReference type="EMBL" id="KAJ8400304.1"/>
    </source>
</evidence>
<gene>
    <name evidence="2" type="ORF">AAFF_G00396870</name>
</gene>
<name>A0AAD7WLC3_9TELE</name>
<evidence type="ECO:0000256" key="1">
    <source>
        <dbReference type="SAM" id="MobiDB-lite"/>
    </source>
</evidence>
<dbReference type="EMBL" id="JAINUG010000077">
    <property type="protein sequence ID" value="KAJ8400304.1"/>
    <property type="molecule type" value="Genomic_DNA"/>
</dbReference>
<organism evidence="2 3">
    <name type="scientific">Aldrovandia affinis</name>
    <dbReference type="NCBI Taxonomy" id="143900"/>
    <lineage>
        <taxon>Eukaryota</taxon>
        <taxon>Metazoa</taxon>
        <taxon>Chordata</taxon>
        <taxon>Craniata</taxon>
        <taxon>Vertebrata</taxon>
        <taxon>Euteleostomi</taxon>
        <taxon>Actinopterygii</taxon>
        <taxon>Neopterygii</taxon>
        <taxon>Teleostei</taxon>
        <taxon>Notacanthiformes</taxon>
        <taxon>Halosauridae</taxon>
        <taxon>Aldrovandia</taxon>
    </lineage>
</organism>
<dbReference type="Proteomes" id="UP001221898">
    <property type="component" value="Unassembled WGS sequence"/>
</dbReference>
<feature type="region of interest" description="Disordered" evidence="1">
    <location>
        <begin position="72"/>
        <end position="124"/>
    </location>
</feature>
<accession>A0AAD7WLC3</accession>
<proteinExistence type="predicted"/>
<comment type="caution">
    <text evidence="2">The sequence shown here is derived from an EMBL/GenBank/DDBJ whole genome shotgun (WGS) entry which is preliminary data.</text>
</comment>
<feature type="compositionally biased region" description="Gly residues" evidence="1">
    <location>
        <begin position="87"/>
        <end position="97"/>
    </location>
</feature>
<reference evidence="2" key="1">
    <citation type="journal article" date="2023" name="Science">
        <title>Genome structures resolve the early diversification of teleost fishes.</title>
        <authorList>
            <person name="Parey E."/>
            <person name="Louis A."/>
            <person name="Montfort J."/>
            <person name="Bouchez O."/>
            <person name="Roques C."/>
            <person name="Iampietro C."/>
            <person name="Lluch J."/>
            <person name="Castinel A."/>
            <person name="Donnadieu C."/>
            <person name="Desvignes T."/>
            <person name="Floi Bucao C."/>
            <person name="Jouanno E."/>
            <person name="Wen M."/>
            <person name="Mejri S."/>
            <person name="Dirks R."/>
            <person name="Jansen H."/>
            <person name="Henkel C."/>
            <person name="Chen W.J."/>
            <person name="Zahm M."/>
            <person name="Cabau C."/>
            <person name="Klopp C."/>
            <person name="Thompson A.W."/>
            <person name="Robinson-Rechavi M."/>
            <person name="Braasch I."/>
            <person name="Lecointre G."/>
            <person name="Bobe J."/>
            <person name="Postlethwait J.H."/>
            <person name="Berthelot C."/>
            <person name="Roest Crollius H."/>
            <person name="Guiguen Y."/>
        </authorList>
    </citation>
    <scope>NUCLEOTIDE SEQUENCE</scope>
    <source>
        <strain evidence="2">NC1722</strain>
    </source>
</reference>
<protein>
    <submittedName>
        <fullName evidence="2">Uncharacterized protein</fullName>
    </submittedName>
</protein>